<evidence type="ECO:0000256" key="7">
    <source>
        <dbReference type="ARBA" id="ARBA00022692"/>
    </source>
</evidence>
<gene>
    <name evidence="22" type="ORF">MCOR_50909</name>
</gene>
<dbReference type="InterPro" id="IPR056793">
    <property type="entry name" value="HSNSD_N"/>
</dbReference>
<dbReference type="InterPro" id="IPR000863">
    <property type="entry name" value="Sulfotransferase_dom"/>
</dbReference>
<comment type="pathway">
    <text evidence="3">Glycan metabolism; heparan sulfate biosynthesis.</text>
</comment>
<feature type="domain" description="Sulfotransferase" evidence="19">
    <location>
        <begin position="609"/>
        <end position="859"/>
    </location>
</feature>
<dbReference type="Pfam" id="PF00685">
    <property type="entry name" value="Sulfotransfer_1"/>
    <property type="match status" value="1"/>
</dbReference>
<evidence type="ECO:0000256" key="2">
    <source>
        <dbReference type="ARBA" id="ARBA00004841"/>
    </source>
</evidence>
<keyword evidence="10" id="KW-1133">Transmembrane helix</keyword>
<reference evidence="22 23" key="1">
    <citation type="submission" date="2020-06" db="EMBL/GenBank/DDBJ databases">
        <authorList>
            <person name="Li R."/>
            <person name="Bekaert M."/>
        </authorList>
    </citation>
    <scope>NUCLEOTIDE SEQUENCE [LARGE SCALE GENOMIC DNA]</scope>
    <source>
        <strain evidence="23">wild</strain>
    </source>
</reference>
<accession>A0A6J8EFU3</accession>
<dbReference type="UniPathway" id="UPA00756"/>
<dbReference type="GO" id="GO:0016787">
    <property type="term" value="F:hydrolase activity"/>
    <property type="evidence" value="ECO:0007669"/>
    <property type="project" value="UniProtKB-KW"/>
</dbReference>
<name>A0A6J8EFU3_MYTCO</name>
<dbReference type="Gene3D" id="3.40.50.300">
    <property type="entry name" value="P-loop containing nucleotide triphosphate hydrolases"/>
    <property type="match status" value="1"/>
</dbReference>
<keyword evidence="13 18" id="KW-1015">Disulfide bond</keyword>
<keyword evidence="12" id="KW-0472">Membrane</keyword>
<keyword evidence="23" id="KW-1185">Reference proteome</keyword>
<evidence type="ECO:0000256" key="10">
    <source>
        <dbReference type="ARBA" id="ARBA00022989"/>
    </source>
</evidence>
<dbReference type="PANTHER" id="PTHR10605:SF56">
    <property type="entry name" value="BIFUNCTIONAL HEPARAN SULFATE N-DEACETYLASE_N-SULFOTRANSFERASE"/>
    <property type="match status" value="1"/>
</dbReference>
<keyword evidence="9" id="KW-0735">Signal-anchor</keyword>
<protein>
    <recommendedName>
        <fullName evidence="5">[heparan sulfate]-glucosamine N-sulfotransferase</fullName>
        <ecNumber evidence="5">2.8.2.8</ecNumber>
    </recommendedName>
</protein>
<keyword evidence="7" id="KW-0812">Transmembrane</keyword>
<dbReference type="EC" id="2.8.2.8" evidence="5"/>
<dbReference type="InterPro" id="IPR027417">
    <property type="entry name" value="P-loop_NTPase"/>
</dbReference>
<feature type="active site" description="For sulfotransferase activity" evidence="16">
    <location>
        <position position="618"/>
    </location>
</feature>
<dbReference type="InterPro" id="IPR037359">
    <property type="entry name" value="NST/OST"/>
</dbReference>
<evidence type="ECO:0000256" key="11">
    <source>
        <dbReference type="ARBA" id="ARBA00023034"/>
    </source>
</evidence>
<dbReference type="Proteomes" id="UP000507470">
    <property type="component" value="Unassembled WGS sequence"/>
</dbReference>
<comment type="subcellular location">
    <subcellularLocation>
        <location evidence="1">Golgi apparatus membrane</location>
        <topology evidence="1">Single-pass type II membrane protein</topology>
    </subcellularLocation>
</comment>
<dbReference type="GO" id="GO:0015012">
    <property type="term" value="P:heparan sulfate proteoglycan biosynthetic process"/>
    <property type="evidence" value="ECO:0007669"/>
    <property type="project" value="UniProtKB-UniPathway"/>
</dbReference>
<proteinExistence type="inferred from homology"/>
<feature type="domain" description="Heparan sulfate-N-deacetylase N-terminal" evidence="21">
    <location>
        <begin position="92"/>
        <end position="306"/>
    </location>
</feature>
<evidence type="ECO:0000256" key="15">
    <source>
        <dbReference type="ARBA" id="ARBA00023268"/>
    </source>
</evidence>
<keyword evidence="8 22" id="KW-0378">Hydrolase</keyword>
<dbReference type="AlphaFoldDB" id="A0A6J8EFU3"/>
<feature type="domain" description="Heparan sulphate-N-deacetylase deacetylase" evidence="20">
    <location>
        <begin position="316"/>
        <end position="519"/>
    </location>
</feature>
<dbReference type="SUPFAM" id="SSF52540">
    <property type="entry name" value="P-loop containing nucleoside triphosphate hydrolases"/>
    <property type="match status" value="1"/>
</dbReference>
<keyword evidence="11" id="KW-0333">Golgi apparatus</keyword>
<keyword evidence="15" id="KW-0511">Multifunctional enzyme</keyword>
<dbReference type="EMBL" id="CACVKT020008919">
    <property type="protein sequence ID" value="CAC5418475.1"/>
    <property type="molecule type" value="Genomic_DNA"/>
</dbReference>
<organism evidence="22 23">
    <name type="scientific">Mytilus coruscus</name>
    <name type="common">Sea mussel</name>
    <dbReference type="NCBI Taxonomy" id="42192"/>
    <lineage>
        <taxon>Eukaryota</taxon>
        <taxon>Metazoa</taxon>
        <taxon>Spiralia</taxon>
        <taxon>Lophotrochozoa</taxon>
        <taxon>Mollusca</taxon>
        <taxon>Bivalvia</taxon>
        <taxon>Autobranchia</taxon>
        <taxon>Pteriomorphia</taxon>
        <taxon>Mytilida</taxon>
        <taxon>Mytiloidea</taxon>
        <taxon>Mytilidae</taxon>
        <taxon>Mytilinae</taxon>
        <taxon>Mytilus</taxon>
    </lineage>
</organism>
<keyword evidence="6 22" id="KW-0808">Transferase</keyword>
<comment type="pathway">
    <text evidence="2">Glycan metabolism; heparin biosynthesis.</text>
</comment>
<dbReference type="GO" id="GO:0030210">
    <property type="term" value="P:heparin proteoglycan biosynthetic process"/>
    <property type="evidence" value="ECO:0007669"/>
    <property type="project" value="UniProtKB-UniPathway"/>
</dbReference>
<evidence type="ECO:0000256" key="3">
    <source>
        <dbReference type="ARBA" id="ARBA00005093"/>
    </source>
</evidence>
<sequence length="884" mass="103434">MMFKRFWERLKTNYLRGSPLHRVGRTKTLVSAVVCLSFLSFIAFSYHFLNSSPVHRIANPPEPAITCRMNNLQKSMFTPKDHTSKERLHIGARVLVFVESQYSKAAKQITSSLQYARIDYKLENAGHNLPTLTHADKGRFAVIIFESLEAYVNMDNWNRQLLDKYCQDYKVGMIIFVHSADEYGIEKEKVPGLPLILRYNVAVKDYRLNAFTDIWRITKPGETVLDNIEEDDWVVFEYNHSTYEPLSYAKLAPPPYLNSRYIPDNSTVVCALLDRGTLDGIQRIFFGNDLSFWVHQMIFIDGISYLSHGKLSFPLERYILVDVDDIFVGITGTRMTADDVEALAKSQERLQKEVSNFHFNLGFSGWFYQHGTSLENAGDQKILEYRNKFWWFGHMWRHEQGHKFDQAKLETSMIKNYQFAKEHNIPVMHQYAVAPHHSGVYPVHEPLYQAWKNVWDIRVTSTEEYPRLYPSWKRRGFIHKGVMVLPRQTCGLFTKTLYIDTYPGGRKKLDDSIQGGELFKTFLYNPINIYMTHMGNYANDRLALYTFESVIKFVKCWTNLQLKQVTPLEMGIKYFEMYPEDKEPVWQDPCVYKRHMQIWSANKSCDRLPKFLVVGPQKTGTTALYKFLQIHPAILANYNSPDTFEEVQFFNGNNYHKGIDWYMEFFPVPGNATSDFLFEKSANYFDGELVPYRVHSLLPKAKIICILIDPAKRAYSWYQHMKARGDQIAGNYTFHEIITAPDSAPRKVRELRNRSLIPGIYVQHLQKWLEFFPSRQIFIIDGGRLKSNPVAVMHNVQRFLHIEPHYDYNDYLRFDPKKGFFCQVSSANKSECLGRGKGRHYPPMNETSVEFLEQFYRKNNVALSKLLSKHKYRIPDWLEKELSD</sequence>
<feature type="binding site" evidence="17">
    <location>
        <position position="716"/>
    </location>
    <ligand>
        <name>3'-phosphoadenylyl sulfate</name>
        <dbReference type="ChEBI" id="CHEBI:58339"/>
    </ligand>
</feature>
<evidence type="ECO:0000259" key="20">
    <source>
        <dbReference type="Pfam" id="PF12062"/>
    </source>
</evidence>
<dbReference type="OrthoDB" id="8958249at2759"/>
<feature type="binding site" evidence="17">
    <location>
        <begin position="837"/>
        <end position="841"/>
    </location>
    <ligand>
        <name>3'-phosphoadenylyl sulfate</name>
        <dbReference type="ChEBI" id="CHEBI:58339"/>
    </ligand>
</feature>
<evidence type="ECO:0000256" key="6">
    <source>
        <dbReference type="ARBA" id="ARBA00022679"/>
    </source>
</evidence>
<evidence type="ECO:0000256" key="14">
    <source>
        <dbReference type="ARBA" id="ARBA00023180"/>
    </source>
</evidence>
<dbReference type="Pfam" id="PF12062">
    <property type="entry name" value="HSNSD-CE"/>
    <property type="match status" value="1"/>
</dbReference>
<feature type="disulfide bond" evidence="18">
    <location>
        <begin position="822"/>
        <end position="832"/>
    </location>
</feature>
<evidence type="ECO:0000256" key="18">
    <source>
        <dbReference type="PIRSR" id="PIRSR637359-3"/>
    </source>
</evidence>
<dbReference type="InterPro" id="IPR021930">
    <property type="entry name" value="Heparan_SO4_deacetylase_dom"/>
</dbReference>
<dbReference type="UniPathway" id="UPA00862"/>
<evidence type="ECO:0000256" key="4">
    <source>
        <dbReference type="ARBA" id="ARBA00010420"/>
    </source>
</evidence>
<dbReference type="PANTHER" id="PTHR10605">
    <property type="entry name" value="HEPARAN SULFATE SULFOTRANSFERASE"/>
    <property type="match status" value="1"/>
</dbReference>
<evidence type="ECO:0000256" key="5">
    <source>
        <dbReference type="ARBA" id="ARBA00012979"/>
    </source>
</evidence>
<dbReference type="GO" id="GO:0019213">
    <property type="term" value="F:deacetylase activity"/>
    <property type="evidence" value="ECO:0007669"/>
    <property type="project" value="TreeGrafter"/>
</dbReference>
<evidence type="ECO:0000256" key="9">
    <source>
        <dbReference type="ARBA" id="ARBA00022968"/>
    </source>
</evidence>
<evidence type="ECO:0000313" key="23">
    <source>
        <dbReference type="Proteomes" id="UP000507470"/>
    </source>
</evidence>
<evidence type="ECO:0000259" key="19">
    <source>
        <dbReference type="Pfam" id="PF00685"/>
    </source>
</evidence>
<evidence type="ECO:0000256" key="1">
    <source>
        <dbReference type="ARBA" id="ARBA00004323"/>
    </source>
</evidence>
<evidence type="ECO:0000259" key="21">
    <source>
        <dbReference type="Pfam" id="PF25119"/>
    </source>
</evidence>
<dbReference type="Pfam" id="PF25119">
    <property type="entry name" value="HSNSD_N"/>
    <property type="match status" value="1"/>
</dbReference>
<keyword evidence="14" id="KW-0325">Glycoprotein</keyword>
<evidence type="ECO:0000256" key="12">
    <source>
        <dbReference type="ARBA" id="ARBA00023136"/>
    </source>
</evidence>
<evidence type="ECO:0000313" key="22">
    <source>
        <dbReference type="EMBL" id="CAC5418475.1"/>
    </source>
</evidence>
<dbReference type="GO" id="GO:0015016">
    <property type="term" value="F:heparan sulfate N-sulfotransferase activity"/>
    <property type="evidence" value="ECO:0007669"/>
    <property type="project" value="UniProtKB-EC"/>
</dbReference>
<evidence type="ECO:0000256" key="17">
    <source>
        <dbReference type="PIRSR" id="PIRSR637359-2"/>
    </source>
</evidence>
<evidence type="ECO:0000256" key="13">
    <source>
        <dbReference type="ARBA" id="ARBA00023157"/>
    </source>
</evidence>
<dbReference type="GO" id="GO:0000139">
    <property type="term" value="C:Golgi membrane"/>
    <property type="evidence" value="ECO:0007669"/>
    <property type="project" value="UniProtKB-SubCell"/>
</dbReference>
<comment type="similarity">
    <text evidence="4">Belongs to the sulfotransferase 1 family. NDST subfamily.</text>
</comment>
<evidence type="ECO:0000256" key="8">
    <source>
        <dbReference type="ARBA" id="ARBA00022801"/>
    </source>
</evidence>
<evidence type="ECO:0000256" key="16">
    <source>
        <dbReference type="PIRSR" id="PIRSR637359-1"/>
    </source>
</evidence>